<accession>A0A0L6URP2</accession>
<dbReference type="Pfam" id="PF14223">
    <property type="entry name" value="Retrotran_gag_2"/>
    <property type="match status" value="1"/>
</dbReference>
<keyword evidence="2" id="KW-1185">Reference proteome</keyword>
<dbReference type="EMBL" id="LAVV01009111">
    <property type="protein sequence ID" value="KNZ51211.1"/>
    <property type="molecule type" value="Genomic_DNA"/>
</dbReference>
<dbReference type="OrthoDB" id="2847449at2759"/>
<sequence length="252" mass="28678">MDSINSTILKTTIEAIPLLSKENFPSWRTQITALLKLGGLKDQILNGQPALSEDDNTILCAIILSKLSTHTQNNLVTSKNKDNAQLLWKAIMKRFILSESSNRARVYNYFANITFDISNIKKFIPEVRSAIVKMEDVEIKIPEDIITYDLLKRLPSSLENIKQSITHSNNGEEIKPEILLDHLEIHINKHKVSAANKGESLSATMYTSEDQRCTAGFHNPNSKTHTKDRCWALYPEKRLAFLKKREESSQQI</sequence>
<dbReference type="AlphaFoldDB" id="A0A0L6URP2"/>
<name>A0A0L6URP2_9BASI</name>
<reference evidence="1 2" key="1">
    <citation type="submission" date="2015-08" db="EMBL/GenBank/DDBJ databases">
        <title>Next Generation Sequencing and Analysis of the Genome of Puccinia sorghi L Schw, the Causal Agent of Maize Common Rust.</title>
        <authorList>
            <person name="Rochi L."/>
            <person name="Burguener G."/>
            <person name="Darino M."/>
            <person name="Turjanski A."/>
            <person name="Kreff E."/>
            <person name="Dieguez M.J."/>
            <person name="Sacco F."/>
        </authorList>
    </citation>
    <scope>NUCLEOTIDE SEQUENCE [LARGE SCALE GENOMIC DNA]</scope>
    <source>
        <strain evidence="1 2">RO10H11247</strain>
    </source>
</reference>
<protein>
    <submittedName>
        <fullName evidence="1">Uncharacterized protein</fullName>
    </submittedName>
</protein>
<dbReference type="Proteomes" id="UP000037035">
    <property type="component" value="Unassembled WGS sequence"/>
</dbReference>
<gene>
    <name evidence="1" type="ORF">VP01_4048g3</name>
</gene>
<evidence type="ECO:0000313" key="2">
    <source>
        <dbReference type="Proteomes" id="UP000037035"/>
    </source>
</evidence>
<evidence type="ECO:0000313" key="1">
    <source>
        <dbReference type="EMBL" id="KNZ51211.1"/>
    </source>
</evidence>
<proteinExistence type="predicted"/>
<comment type="caution">
    <text evidence="1">The sequence shown here is derived from an EMBL/GenBank/DDBJ whole genome shotgun (WGS) entry which is preliminary data.</text>
</comment>
<dbReference type="VEuPathDB" id="FungiDB:VP01_4048g3"/>
<organism evidence="1 2">
    <name type="scientific">Puccinia sorghi</name>
    <dbReference type="NCBI Taxonomy" id="27349"/>
    <lineage>
        <taxon>Eukaryota</taxon>
        <taxon>Fungi</taxon>
        <taxon>Dikarya</taxon>
        <taxon>Basidiomycota</taxon>
        <taxon>Pucciniomycotina</taxon>
        <taxon>Pucciniomycetes</taxon>
        <taxon>Pucciniales</taxon>
        <taxon>Pucciniaceae</taxon>
        <taxon>Puccinia</taxon>
    </lineage>
</organism>